<reference evidence="2" key="1">
    <citation type="submission" date="2018-10" db="EMBL/GenBank/DDBJ databases">
        <title>Iterative Subtractive Binning of Freshwater Chronoseries Metagenomes Recovers Nearly Complete Genomes from over Four Hundred Novel Species.</title>
        <authorList>
            <person name="Rodriguez-R L.M."/>
            <person name="Tsementzi D."/>
            <person name="Luo C."/>
            <person name="Konstantinidis K.T."/>
        </authorList>
    </citation>
    <scope>NUCLEOTIDE SEQUENCE</scope>
    <source>
        <strain evidence="2">WB5_2A_028</strain>
    </source>
</reference>
<evidence type="ECO:0000313" key="3">
    <source>
        <dbReference type="Proteomes" id="UP000740727"/>
    </source>
</evidence>
<comment type="caution">
    <text evidence="2">The sequence shown here is derived from an EMBL/GenBank/DDBJ whole genome shotgun (WGS) entry which is preliminary data.</text>
</comment>
<keyword evidence="1" id="KW-1133">Transmembrane helix</keyword>
<gene>
    <name evidence="2" type="ORF">EBT44_06910</name>
</gene>
<feature type="transmembrane region" description="Helical" evidence="1">
    <location>
        <begin position="32"/>
        <end position="54"/>
    </location>
</feature>
<dbReference type="NCBIfam" id="TIGR04372">
    <property type="entry name" value="glycosyl_04372"/>
    <property type="match status" value="1"/>
</dbReference>
<dbReference type="InterPro" id="IPR030808">
    <property type="entry name" value="Glycosyl_04372"/>
</dbReference>
<organism evidence="2 3">
    <name type="scientific">Candidatus Fonsibacter lacus</name>
    <dbReference type="NCBI Taxonomy" id="2576439"/>
    <lineage>
        <taxon>Bacteria</taxon>
        <taxon>Pseudomonadati</taxon>
        <taxon>Pseudomonadota</taxon>
        <taxon>Alphaproteobacteria</taxon>
        <taxon>Candidatus Pelagibacterales</taxon>
        <taxon>Candidatus Pelagibacterales incertae sedis</taxon>
        <taxon>Candidatus Fonsibacter</taxon>
    </lineage>
</organism>
<sequence>MNLRVIKKRFQQEVIFDVDGNRNSRPKIVRRFCALCVKVFGGFLLTLVLAPISLIRPIEIWQMNTRLSKISFFIEDFETGLRDLQARGMAGRVWILALYGLDFPNDQLALLYRRHARILGKNQRLLAEVIRFVWPIFRVHRKRVMDRSLNKFQIWNSGIATLRFSDSETKAGAILEKELGLIDNAPFICLAISSKKYRKLVDCNQTELLTGPKEDLLTTIPDLESYVPVIQDLNSRAIAVIRMGIHEESRLPSSLGQGAIDYAFLNRSEFGDVWLSSRCLFYLTGGSGAWWFGSIFGKPAVATDMYVLRGTYGSSDLFIPQLSRSIEDDCLNSFEWMIKNQQWAFDPNRLGTEYEIVKNTPRQITDVTIEMLMRTQGKWNETDEDKELQTRFRLVQEGLNLGERAPARIGAKFLREHQHLLPD</sequence>
<protein>
    <submittedName>
        <fullName evidence="2">TIGR04372 family glycosyltransferase</fullName>
    </submittedName>
</protein>
<evidence type="ECO:0000313" key="2">
    <source>
        <dbReference type="EMBL" id="NBR94533.1"/>
    </source>
</evidence>
<dbReference type="Proteomes" id="UP000740727">
    <property type="component" value="Unassembled WGS sequence"/>
</dbReference>
<keyword evidence="1" id="KW-0812">Transmembrane</keyword>
<evidence type="ECO:0000256" key="1">
    <source>
        <dbReference type="SAM" id="Phobius"/>
    </source>
</evidence>
<dbReference type="EMBL" id="RFXN01000180">
    <property type="protein sequence ID" value="NBR94533.1"/>
    <property type="molecule type" value="Genomic_DNA"/>
</dbReference>
<name>A0A965GED2_9PROT</name>
<keyword evidence="1" id="KW-0472">Membrane</keyword>
<dbReference type="AlphaFoldDB" id="A0A965GED2"/>
<accession>A0A965GED2</accession>
<proteinExistence type="predicted"/>